<evidence type="ECO:0000256" key="1">
    <source>
        <dbReference type="ARBA" id="ARBA00023117"/>
    </source>
</evidence>
<dbReference type="EMBL" id="CM017702">
    <property type="protein sequence ID" value="TYG78081.1"/>
    <property type="molecule type" value="Genomic_DNA"/>
</dbReference>
<dbReference type="Gene3D" id="1.20.920.10">
    <property type="entry name" value="Bromodomain-like"/>
    <property type="match status" value="1"/>
</dbReference>
<evidence type="ECO:0000259" key="4">
    <source>
        <dbReference type="PROSITE" id="PS50014"/>
    </source>
</evidence>
<accession>A0A5D2D8B4</accession>
<name>A0A5D2D8B4_GOSDA</name>
<dbReference type="PROSITE" id="PS50014">
    <property type="entry name" value="BROMODOMAIN_2"/>
    <property type="match status" value="1"/>
</dbReference>
<evidence type="ECO:0000313" key="5">
    <source>
        <dbReference type="EMBL" id="TYG78081.1"/>
    </source>
</evidence>
<sequence>MHDHVDAWPFKEPVDARDVPDYYDIIKDPKYLQDPSNRFCSIACKVSAMQPGNRTDKIELPIREFPYVSWKYNKNSPEISTEEKQSSLSSTDVSEETKTWVTKSLLKPRKRVKKRKGIPHRAPVS</sequence>
<proteinExistence type="predicted"/>
<dbReference type="PRINTS" id="PR00503">
    <property type="entry name" value="BROMODOMAIN"/>
</dbReference>
<protein>
    <recommendedName>
        <fullName evidence="4">Bromo domain-containing protein</fullName>
    </recommendedName>
</protein>
<evidence type="ECO:0000256" key="3">
    <source>
        <dbReference type="SAM" id="MobiDB-lite"/>
    </source>
</evidence>
<dbReference type="InterPro" id="IPR036427">
    <property type="entry name" value="Bromodomain-like_sf"/>
</dbReference>
<organism evidence="5 6">
    <name type="scientific">Gossypium darwinii</name>
    <name type="common">Darwin's cotton</name>
    <name type="synonym">Gossypium barbadense var. darwinii</name>
    <dbReference type="NCBI Taxonomy" id="34276"/>
    <lineage>
        <taxon>Eukaryota</taxon>
        <taxon>Viridiplantae</taxon>
        <taxon>Streptophyta</taxon>
        <taxon>Embryophyta</taxon>
        <taxon>Tracheophyta</taxon>
        <taxon>Spermatophyta</taxon>
        <taxon>Magnoliopsida</taxon>
        <taxon>eudicotyledons</taxon>
        <taxon>Gunneridae</taxon>
        <taxon>Pentapetalae</taxon>
        <taxon>rosids</taxon>
        <taxon>malvids</taxon>
        <taxon>Malvales</taxon>
        <taxon>Malvaceae</taxon>
        <taxon>Malvoideae</taxon>
        <taxon>Gossypium</taxon>
    </lineage>
</organism>
<feature type="region of interest" description="Disordered" evidence="3">
    <location>
        <begin position="76"/>
        <end position="100"/>
    </location>
</feature>
<reference evidence="5 6" key="1">
    <citation type="submission" date="2019-06" db="EMBL/GenBank/DDBJ databases">
        <title>WGS assembly of Gossypium darwinii.</title>
        <authorList>
            <person name="Chen Z.J."/>
            <person name="Sreedasyam A."/>
            <person name="Ando A."/>
            <person name="Song Q."/>
            <person name="De L."/>
            <person name="Hulse-Kemp A."/>
            <person name="Ding M."/>
            <person name="Ye W."/>
            <person name="Kirkbride R."/>
            <person name="Jenkins J."/>
            <person name="Plott C."/>
            <person name="Lovell J."/>
            <person name="Lin Y.-M."/>
            <person name="Vaughn R."/>
            <person name="Liu B."/>
            <person name="Li W."/>
            <person name="Simpson S."/>
            <person name="Scheffler B."/>
            <person name="Saski C."/>
            <person name="Grover C."/>
            <person name="Hu G."/>
            <person name="Conover J."/>
            <person name="Carlson J."/>
            <person name="Shu S."/>
            <person name="Boston L."/>
            <person name="Williams M."/>
            <person name="Peterson D."/>
            <person name="Mcgee K."/>
            <person name="Jones D."/>
            <person name="Wendel J."/>
            <person name="Stelly D."/>
            <person name="Grimwood J."/>
            <person name="Schmutz J."/>
        </authorList>
    </citation>
    <scope>NUCLEOTIDE SEQUENCE [LARGE SCALE GENOMIC DNA]</scope>
    <source>
        <strain evidence="5">1808015.09</strain>
    </source>
</reference>
<keyword evidence="1 2" id="KW-0103">Bromodomain</keyword>
<dbReference type="SUPFAM" id="SSF47370">
    <property type="entry name" value="Bromodomain"/>
    <property type="match status" value="1"/>
</dbReference>
<feature type="domain" description="Bromo" evidence="4">
    <location>
        <begin position="2"/>
        <end position="80"/>
    </location>
</feature>
<dbReference type="Proteomes" id="UP000323506">
    <property type="component" value="Chromosome D02"/>
</dbReference>
<evidence type="ECO:0000313" key="6">
    <source>
        <dbReference type="Proteomes" id="UP000323506"/>
    </source>
</evidence>
<dbReference type="AlphaFoldDB" id="A0A5D2D8B4"/>
<dbReference type="InterPro" id="IPR001487">
    <property type="entry name" value="Bromodomain"/>
</dbReference>
<gene>
    <name evidence="5" type="ORF">ES288_D02G028300v1</name>
</gene>
<keyword evidence="6" id="KW-1185">Reference proteome</keyword>
<evidence type="ECO:0000256" key="2">
    <source>
        <dbReference type="PROSITE-ProRule" id="PRU00035"/>
    </source>
</evidence>